<evidence type="ECO:0000313" key="7">
    <source>
        <dbReference type="EMBL" id="QDU40053.1"/>
    </source>
</evidence>
<accession>A0A517ZC28</accession>
<evidence type="ECO:0000256" key="5">
    <source>
        <dbReference type="SAM" id="SignalP"/>
    </source>
</evidence>
<protein>
    <submittedName>
        <fullName evidence="7">Planctomycete cytochrome C</fullName>
    </submittedName>
</protein>
<dbReference type="Pfam" id="PF07635">
    <property type="entry name" value="PSCyt1"/>
    <property type="match status" value="1"/>
</dbReference>
<evidence type="ECO:0000256" key="2">
    <source>
        <dbReference type="ARBA" id="ARBA00023004"/>
    </source>
</evidence>
<dbReference type="InterPro" id="IPR013036">
    <property type="entry name" value="DUF1587"/>
</dbReference>
<keyword evidence="1 3" id="KW-0479">Metal-binding</keyword>
<dbReference type="AlphaFoldDB" id="A0A517ZC28"/>
<feature type="domain" description="Cytochrome c" evidence="6">
    <location>
        <begin position="18"/>
        <end position="105"/>
    </location>
</feature>
<keyword evidence="2 3" id="KW-0408">Iron</keyword>
<dbReference type="Pfam" id="PF07624">
    <property type="entry name" value="PSD2"/>
    <property type="match status" value="1"/>
</dbReference>
<organism evidence="7 8">
    <name type="scientific">Maioricimonas rarisocia</name>
    <dbReference type="NCBI Taxonomy" id="2528026"/>
    <lineage>
        <taxon>Bacteria</taxon>
        <taxon>Pseudomonadati</taxon>
        <taxon>Planctomycetota</taxon>
        <taxon>Planctomycetia</taxon>
        <taxon>Planctomycetales</taxon>
        <taxon>Planctomycetaceae</taxon>
        <taxon>Maioricimonas</taxon>
    </lineage>
</organism>
<keyword evidence="8" id="KW-1185">Reference proteome</keyword>
<sequence precursor="true">MRYIFLTVVIALSCASPADADVKPISFDRTKALLERYCTDCHNADAPEADLDLTAYGSVDAVVAARPKWEQVLHRVRNGEMPPDGSEAPTLDERDELVEWIETALRSAACAGPPDPGPTPIRRLNRSEYRNTIRDLLGVHFDAAHALPADGAGGAGFDNAAETLFLSPVHAEKYLDAAREALDYAAKDVRSRKRLIIARPDEKTSADDAARKVLSRFTLRAFRRPPTDREIERLLTLYRTAADEGTPFDDAIMYAMQAVLISPHFLFRVEQIPEGTRPQPVDDYELATRLSYFLWGSMPDDRLLDLARKNELHKDDVLRAETLRMLKDRKARGLAESFVGQWLGTRSLGVEYQPDPEVFRRYRPELESAMKEEPVVVFLDILRENHSLLTLIDADFTYVNLDLARHYGIDKKIEGGLRQQLRKVDLPEDSHRGGVLTMAAVLAVSSYPDRTSPVLRGQWLLSNILGTPSPPPPPDVPELSEDEDATSGKTLRERLLAHRANPTCASCHDRLDPLGFGLENFDAIGRWRTTDNEQPIDASGALPGGLTFNGPDELKQVLLQRKDETMRHLTTKMLAFALGRGLVNEDYCTVDQIMERLAANEYRAQELLLGIVESVPFRQRRGRDHKQPALSTDVPATTGEESP</sequence>
<dbReference type="OrthoDB" id="175242at2"/>
<dbReference type="Pfam" id="PF07637">
    <property type="entry name" value="PSD5"/>
    <property type="match status" value="1"/>
</dbReference>
<dbReference type="InterPro" id="IPR013043">
    <property type="entry name" value="DUF1595"/>
</dbReference>
<evidence type="ECO:0000256" key="3">
    <source>
        <dbReference type="PROSITE-ProRule" id="PRU00433"/>
    </source>
</evidence>
<evidence type="ECO:0000256" key="4">
    <source>
        <dbReference type="SAM" id="MobiDB-lite"/>
    </source>
</evidence>
<dbReference type="KEGG" id="mri:Mal4_44070"/>
<keyword evidence="3" id="KW-0349">Heme</keyword>
<feature type="region of interest" description="Disordered" evidence="4">
    <location>
        <begin position="465"/>
        <end position="487"/>
    </location>
</feature>
<dbReference type="Pfam" id="PF07627">
    <property type="entry name" value="PSCyt3"/>
    <property type="match status" value="1"/>
</dbReference>
<feature type="chain" id="PRO_5022066971" evidence="5">
    <location>
        <begin position="21"/>
        <end position="643"/>
    </location>
</feature>
<dbReference type="GO" id="GO:0020037">
    <property type="term" value="F:heme binding"/>
    <property type="evidence" value="ECO:0007669"/>
    <property type="project" value="InterPro"/>
</dbReference>
<dbReference type="RefSeq" id="WP_145371175.1">
    <property type="nucleotide sequence ID" value="NZ_CP036275.1"/>
</dbReference>
<evidence type="ECO:0000313" key="8">
    <source>
        <dbReference type="Proteomes" id="UP000320496"/>
    </source>
</evidence>
<dbReference type="Pfam" id="PF07631">
    <property type="entry name" value="PSD4"/>
    <property type="match status" value="1"/>
</dbReference>
<dbReference type="InterPro" id="IPR011478">
    <property type="entry name" value="DUF1585"/>
</dbReference>
<dbReference type="EMBL" id="CP036275">
    <property type="protein sequence ID" value="QDU40053.1"/>
    <property type="molecule type" value="Genomic_DNA"/>
</dbReference>
<dbReference type="InterPro" id="IPR013039">
    <property type="entry name" value="DUF1588"/>
</dbReference>
<name>A0A517ZC28_9PLAN</name>
<evidence type="ECO:0000256" key="1">
    <source>
        <dbReference type="ARBA" id="ARBA00022723"/>
    </source>
</evidence>
<dbReference type="Proteomes" id="UP000320496">
    <property type="component" value="Chromosome"/>
</dbReference>
<gene>
    <name evidence="7" type="ORF">Mal4_44070</name>
</gene>
<reference evidence="7 8" key="1">
    <citation type="submission" date="2019-02" db="EMBL/GenBank/DDBJ databases">
        <title>Deep-cultivation of Planctomycetes and their phenomic and genomic characterization uncovers novel biology.</title>
        <authorList>
            <person name="Wiegand S."/>
            <person name="Jogler M."/>
            <person name="Boedeker C."/>
            <person name="Pinto D."/>
            <person name="Vollmers J."/>
            <person name="Rivas-Marin E."/>
            <person name="Kohn T."/>
            <person name="Peeters S.H."/>
            <person name="Heuer A."/>
            <person name="Rast P."/>
            <person name="Oberbeckmann S."/>
            <person name="Bunk B."/>
            <person name="Jeske O."/>
            <person name="Meyerdierks A."/>
            <person name="Storesund J.E."/>
            <person name="Kallscheuer N."/>
            <person name="Luecker S."/>
            <person name="Lage O.M."/>
            <person name="Pohl T."/>
            <person name="Merkel B.J."/>
            <person name="Hornburger P."/>
            <person name="Mueller R.-W."/>
            <person name="Bruemmer F."/>
            <person name="Labrenz M."/>
            <person name="Spormann A.M."/>
            <person name="Op den Camp H."/>
            <person name="Overmann J."/>
            <person name="Amann R."/>
            <person name="Jetten M.S.M."/>
            <person name="Mascher T."/>
            <person name="Medema M.H."/>
            <person name="Devos D.P."/>
            <person name="Kaster A.-K."/>
            <person name="Ovreas L."/>
            <person name="Rohde M."/>
            <person name="Galperin M.Y."/>
            <person name="Jogler C."/>
        </authorList>
    </citation>
    <scope>NUCLEOTIDE SEQUENCE [LARGE SCALE GENOMIC DNA]</scope>
    <source>
        <strain evidence="7 8">Mal4</strain>
    </source>
</reference>
<dbReference type="InterPro" id="IPR009056">
    <property type="entry name" value="Cyt_c-like_dom"/>
</dbReference>
<feature type="region of interest" description="Disordered" evidence="4">
    <location>
        <begin position="620"/>
        <end position="643"/>
    </location>
</feature>
<proteinExistence type="predicted"/>
<evidence type="ECO:0000259" key="6">
    <source>
        <dbReference type="PROSITE" id="PS51007"/>
    </source>
</evidence>
<dbReference type="GO" id="GO:0009055">
    <property type="term" value="F:electron transfer activity"/>
    <property type="evidence" value="ECO:0007669"/>
    <property type="project" value="InterPro"/>
</dbReference>
<dbReference type="GO" id="GO:0046872">
    <property type="term" value="F:metal ion binding"/>
    <property type="evidence" value="ECO:0007669"/>
    <property type="project" value="UniProtKB-KW"/>
</dbReference>
<dbReference type="InterPro" id="IPR013042">
    <property type="entry name" value="DUF1592"/>
</dbReference>
<dbReference type="Pfam" id="PF07626">
    <property type="entry name" value="PSD3"/>
    <property type="match status" value="1"/>
</dbReference>
<dbReference type="PROSITE" id="PS51007">
    <property type="entry name" value="CYTC"/>
    <property type="match status" value="1"/>
</dbReference>
<keyword evidence="5" id="KW-0732">Signal</keyword>
<dbReference type="InterPro" id="IPR011429">
    <property type="entry name" value="Cyt_c_Planctomycete-type"/>
</dbReference>
<feature type="signal peptide" evidence="5">
    <location>
        <begin position="1"/>
        <end position="20"/>
    </location>
</feature>